<dbReference type="Proteomes" id="UP001501353">
    <property type="component" value="Unassembled WGS sequence"/>
</dbReference>
<evidence type="ECO:0000256" key="13">
    <source>
        <dbReference type="ARBA" id="ARBA00032850"/>
    </source>
</evidence>
<dbReference type="SUPFAM" id="SSF50156">
    <property type="entry name" value="PDZ domain-like"/>
    <property type="match status" value="2"/>
</dbReference>
<dbReference type="Pfam" id="PF17820">
    <property type="entry name" value="PDZ_6"/>
    <property type="match status" value="1"/>
</dbReference>
<evidence type="ECO:0000256" key="1">
    <source>
        <dbReference type="ARBA" id="ARBA00001772"/>
    </source>
</evidence>
<keyword evidence="10" id="KW-0378">Hydrolase</keyword>
<gene>
    <name evidence="16" type="ORF">GCM10022212_13800</name>
</gene>
<evidence type="ECO:0000313" key="16">
    <source>
        <dbReference type="EMBL" id="GAA4018966.1"/>
    </source>
</evidence>
<keyword evidence="7 14" id="KW-0732">Signal</keyword>
<evidence type="ECO:0000256" key="2">
    <source>
        <dbReference type="ARBA" id="ARBA00004418"/>
    </source>
</evidence>
<evidence type="ECO:0000259" key="15">
    <source>
        <dbReference type="PROSITE" id="PS50106"/>
    </source>
</evidence>
<comment type="subcellular location">
    <subcellularLocation>
        <location evidence="2">Periplasm</location>
    </subcellularLocation>
</comment>
<dbReference type="RefSeq" id="WP_344762536.1">
    <property type="nucleotide sequence ID" value="NZ_BAAAZE010000007.1"/>
</dbReference>
<organism evidence="16 17">
    <name type="scientific">Actimicrobium antarcticum</name>
    <dbReference type="NCBI Taxonomy" id="1051899"/>
    <lineage>
        <taxon>Bacteria</taxon>
        <taxon>Pseudomonadati</taxon>
        <taxon>Pseudomonadota</taxon>
        <taxon>Betaproteobacteria</taxon>
        <taxon>Burkholderiales</taxon>
        <taxon>Oxalobacteraceae</taxon>
        <taxon>Actimicrobium</taxon>
    </lineage>
</organism>
<evidence type="ECO:0000256" key="11">
    <source>
        <dbReference type="ARBA" id="ARBA00022825"/>
    </source>
</evidence>
<accession>A0ABP7SZU7</accession>
<dbReference type="InterPro" id="IPR036034">
    <property type="entry name" value="PDZ_sf"/>
</dbReference>
<dbReference type="InterPro" id="IPR011782">
    <property type="entry name" value="Pept_S1C_Do"/>
</dbReference>
<dbReference type="Pfam" id="PF13365">
    <property type="entry name" value="Trypsin_2"/>
    <property type="match status" value="1"/>
</dbReference>
<keyword evidence="6" id="KW-0645">Protease</keyword>
<comment type="catalytic activity">
    <reaction evidence="1">
        <text>Acts on substrates that are at least partially unfolded. The cleavage site P1 residue is normally between a pair of hydrophobic residues, such as Val-|-Val.</text>
        <dbReference type="EC" id="3.4.21.107"/>
    </reaction>
</comment>
<dbReference type="EMBL" id="BAAAZE010000007">
    <property type="protein sequence ID" value="GAA4018966.1"/>
    <property type="molecule type" value="Genomic_DNA"/>
</dbReference>
<comment type="caution">
    <text evidence="16">The sequence shown here is derived from an EMBL/GenBank/DDBJ whole genome shotgun (WGS) entry which is preliminary data.</text>
</comment>
<dbReference type="PROSITE" id="PS50106">
    <property type="entry name" value="PDZ"/>
    <property type="match status" value="2"/>
</dbReference>
<feature type="domain" description="PDZ" evidence="15">
    <location>
        <begin position="296"/>
        <end position="360"/>
    </location>
</feature>
<keyword evidence="8" id="KW-0677">Repeat</keyword>
<evidence type="ECO:0000256" key="9">
    <source>
        <dbReference type="ARBA" id="ARBA00022764"/>
    </source>
</evidence>
<dbReference type="Pfam" id="PF13180">
    <property type="entry name" value="PDZ_2"/>
    <property type="match status" value="1"/>
</dbReference>
<evidence type="ECO:0000256" key="3">
    <source>
        <dbReference type="ARBA" id="ARBA00010541"/>
    </source>
</evidence>
<dbReference type="PANTHER" id="PTHR22939:SF130">
    <property type="entry name" value="PERIPLASMIC SERINE ENDOPROTEASE DEGP-LIKE-RELATED"/>
    <property type="match status" value="1"/>
</dbReference>
<evidence type="ECO:0000256" key="8">
    <source>
        <dbReference type="ARBA" id="ARBA00022737"/>
    </source>
</evidence>
<dbReference type="Gene3D" id="2.30.42.10">
    <property type="match status" value="2"/>
</dbReference>
<evidence type="ECO:0000256" key="6">
    <source>
        <dbReference type="ARBA" id="ARBA00022670"/>
    </source>
</evidence>
<dbReference type="InterPro" id="IPR009003">
    <property type="entry name" value="Peptidase_S1_PA"/>
</dbReference>
<dbReference type="InterPro" id="IPR001940">
    <property type="entry name" value="Peptidase_S1C"/>
</dbReference>
<dbReference type="SMART" id="SM00228">
    <property type="entry name" value="PDZ"/>
    <property type="match status" value="2"/>
</dbReference>
<comment type="similarity">
    <text evidence="3">Belongs to the peptidase S1C family.</text>
</comment>
<proteinExistence type="inferred from homology"/>
<keyword evidence="11" id="KW-0720">Serine protease</keyword>
<dbReference type="CDD" id="cd10839">
    <property type="entry name" value="cpPDZ1_DegP-like"/>
    <property type="match status" value="1"/>
</dbReference>
<keyword evidence="17" id="KW-1185">Reference proteome</keyword>
<keyword evidence="9" id="KW-0574">Periplasm</keyword>
<dbReference type="SUPFAM" id="SSF50494">
    <property type="entry name" value="Trypsin-like serine proteases"/>
    <property type="match status" value="1"/>
</dbReference>
<dbReference type="InterPro" id="IPR041489">
    <property type="entry name" value="PDZ_6"/>
</dbReference>
<dbReference type="EC" id="3.4.21.107" evidence="4"/>
<evidence type="ECO:0000256" key="12">
    <source>
        <dbReference type="ARBA" id="ARBA00023016"/>
    </source>
</evidence>
<dbReference type="NCBIfam" id="TIGR02037">
    <property type="entry name" value="degP_htrA_DO"/>
    <property type="match status" value="1"/>
</dbReference>
<evidence type="ECO:0000256" key="5">
    <source>
        <dbReference type="ARBA" id="ARBA00013958"/>
    </source>
</evidence>
<dbReference type="Gene3D" id="2.40.10.120">
    <property type="match status" value="1"/>
</dbReference>
<evidence type="ECO:0000256" key="7">
    <source>
        <dbReference type="ARBA" id="ARBA00022729"/>
    </source>
</evidence>
<evidence type="ECO:0000256" key="4">
    <source>
        <dbReference type="ARBA" id="ARBA00013035"/>
    </source>
</evidence>
<dbReference type="InterPro" id="IPR001478">
    <property type="entry name" value="PDZ"/>
</dbReference>
<dbReference type="PRINTS" id="PR00834">
    <property type="entry name" value="PROTEASES2C"/>
</dbReference>
<keyword evidence="12" id="KW-0346">Stress response</keyword>
<evidence type="ECO:0000256" key="10">
    <source>
        <dbReference type="ARBA" id="ARBA00022801"/>
    </source>
</evidence>
<protein>
    <recommendedName>
        <fullName evidence="5">Probable periplasmic serine endoprotease DegP-like</fullName>
        <ecNumber evidence="4">3.4.21.107</ecNumber>
    </recommendedName>
    <alternativeName>
        <fullName evidence="13">Protease Do</fullName>
    </alternativeName>
</protein>
<evidence type="ECO:0000313" key="17">
    <source>
        <dbReference type="Proteomes" id="UP001501353"/>
    </source>
</evidence>
<sequence length="502" mass="51572">MKTKSLTIALLAAGIITITTTASAVTWNPAEWFKKAPSAGQTTTQVAPATALPAVPIGPIGPMTAPNYRAIVERYGSAVVGINTQGMSKTSMEGSDGAGADDPYFKFFRGMPGFGGQDGHAPRGGEVPVRGLGSGFIVSHDGVILTNAHVVRDADEVIVKLSDRREYKAKVLGSDKATDVAVLKIDAGNLPVVSLGNPSQLGVGDYVLAIGSPFGFEQSATAGIVSAKGRSLPGDAYVPFIQTDVAVNPGNSGGPLFDASGAVIGINSQIYSKTGGYQGVSFAIPINVALQVKDQIMKTGKAEHARLGVTIQELSPSLAESFGLTRPDGALVSSVTPGSAADNAGIKPGDVILKYNTQPIARSGDLPTLVGLGVPGDKATLEVWRGGKKIDLATTLTEAKDITVAGSNSEKGARQARLGVAVRPLTAEEQQGAHLESGVVVEQVAGAAAKAGIEAGDVIVSVNGTSVRSVEQLQTLVKKESKHLAVLIQRGDERIFIPVALG</sequence>
<feature type="chain" id="PRO_5047243023" description="Probable periplasmic serine endoprotease DegP-like" evidence="14">
    <location>
        <begin position="25"/>
        <end position="502"/>
    </location>
</feature>
<reference evidence="17" key="1">
    <citation type="journal article" date="2019" name="Int. J. Syst. Evol. Microbiol.">
        <title>The Global Catalogue of Microorganisms (GCM) 10K type strain sequencing project: providing services to taxonomists for standard genome sequencing and annotation.</title>
        <authorList>
            <consortium name="The Broad Institute Genomics Platform"/>
            <consortium name="The Broad Institute Genome Sequencing Center for Infectious Disease"/>
            <person name="Wu L."/>
            <person name="Ma J."/>
        </authorList>
    </citation>
    <scope>NUCLEOTIDE SEQUENCE [LARGE SCALE GENOMIC DNA]</scope>
    <source>
        <strain evidence="17">JCM 16673</strain>
    </source>
</reference>
<evidence type="ECO:0000256" key="14">
    <source>
        <dbReference type="SAM" id="SignalP"/>
    </source>
</evidence>
<dbReference type="PANTHER" id="PTHR22939">
    <property type="entry name" value="SERINE PROTEASE FAMILY S1C HTRA-RELATED"/>
    <property type="match status" value="1"/>
</dbReference>
<name>A0ABP7SZU7_9BURK</name>
<feature type="signal peptide" evidence="14">
    <location>
        <begin position="1"/>
        <end position="24"/>
    </location>
</feature>
<feature type="domain" description="PDZ" evidence="15">
    <location>
        <begin position="403"/>
        <end position="492"/>
    </location>
</feature>